<evidence type="ECO:0000313" key="1">
    <source>
        <dbReference type="EMBL" id="OHA48627.1"/>
    </source>
</evidence>
<comment type="caution">
    <text evidence="1">The sequence shown here is derived from an EMBL/GenBank/DDBJ whole genome shotgun (WGS) entry which is preliminary data.</text>
</comment>
<sequence length="174" mass="19856">MPILPPRYSQYLDIKDKHWRANACGIVVLKTLFDYWGGRKDSLSALIRDGVRRDAYSARRGGWIHAGLVELARSRGFSARAADYASLSFERAFSALRRDLKKGPLIVSVRKDFRPAAGGHLIVLFAVRGNRIFYNEPASRTRRGIRRSAGQKTFAQGWKQRYIVVRPAKRIPKR</sequence>
<dbReference type="STRING" id="1802363.A2682_02440"/>
<protein>
    <recommendedName>
        <fullName evidence="3">Peptidase C39 domain-containing protein</fullName>
    </recommendedName>
</protein>
<gene>
    <name evidence="1" type="ORF">A2682_02440</name>
</gene>
<proteinExistence type="predicted"/>
<accession>A0A1G2PK05</accession>
<name>A0A1G2PK05_TERXR</name>
<evidence type="ECO:0000313" key="2">
    <source>
        <dbReference type="Proteomes" id="UP000178690"/>
    </source>
</evidence>
<organism evidence="1 2">
    <name type="scientific">Terrybacteria sp. (strain RIFCSPHIGHO2_01_FULL_58_15)</name>
    <dbReference type="NCBI Taxonomy" id="1802363"/>
    <lineage>
        <taxon>Bacteria</taxon>
        <taxon>Candidatus Terryibacteriota</taxon>
    </lineage>
</organism>
<dbReference type="Gene3D" id="3.90.70.10">
    <property type="entry name" value="Cysteine proteinases"/>
    <property type="match status" value="1"/>
</dbReference>
<reference evidence="1 2" key="1">
    <citation type="journal article" date="2016" name="Nat. Commun.">
        <title>Thousands of microbial genomes shed light on interconnected biogeochemical processes in an aquifer system.</title>
        <authorList>
            <person name="Anantharaman K."/>
            <person name="Brown C.T."/>
            <person name="Hug L.A."/>
            <person name="Sharon I."/>
            <person name="Castelle C.J."/>
            <person name="Probst A.J."/>
            <person name="Thomas B.C."/>
            <person name="Singh A."/>
            <person name="Wilkins M.J."/>
            <person name="Karaoz U."/>
            <person name="Brodie E.L."/>
            <person name="Williams K.H."/>
            <person name="Hubbard S.S."/>
            <person name="Banfield J.F."/>
        </authorList>
    </citation>
    <scope>NUCLEOTIDE SEQUENCE [LARGE SCALE GENOMIC DNA]</scope>
    <source>
        <strain evidence="2">RIFCSPHIGHO2_01_FULL_58_15</strain>
    </source>
</reference>
<evidence type="ECO:0008006" key="3">
    <source>
        <dbReference type="Google" id="ProtNLM"/>
    </source>
</evidence>
<dbReference type="EMBL" id="MHST01000018">
    <property type="protein sequence ID" value="OHA48627.1"/>
    <property type="molecule type" value="Genomic_DNA"/>
</dbReference>
<dbReference type="Proteomes" id="UP000178690">
    <property type="component" value="Unassembled WGS sequence"/>
</dbReference>
<dbReference type="AlphaFoldDB" id="A0A1G2PK05"/>